<evidence type="ECO:0000259" key="1">
    <source>
        <dbReference type="PROSITE" id="PS50937"/>
    </source>
</evidence>
<organism evidence="2 3">
    <name type="scientific">Legionella santicrucis</name>
    <dbReference type="NCBI Taxonomy" id="45074"/>
    <lineage>
        <taxon>Bacteria</taxon>
        <taxon>Pseudomonadati</taxon>
        <taxon>Pseudomonadota</taxon>
        <taxon>Gammaproteobacteria</taxon>
        <taxon>Legionellales</taxon>
        <taxon>Legionellaceae</taxon>
        <taxon>Legionella</taxon>
    </lineage>
</organism>
<dbReference type="SUPFAM" id="SSF46955">
    <property type="entry name" value="Putative DNA-binding domain"/>
    <property type="match status" value="1"/>
</dbReference>
<dbReference type="GO" id="GO:0003677">
    <property type="term" value="F:DNA binding"/>
    <property type="evidence" value="ECO:0007669"/>
    <property type="project" value="InterPro"/>
</dbReference>
<dbReference type="Gene3D" id="1.10.1660.10">
    <property type="match status" value="1"/>
</dbReference>
<dbReference type="Proteomes" id="UP000054703">
    <property type="component" value="Unassembled WGS sequence"/>
</dbReference>
<comment type="caution">
    <text evidence="2">The sequence shown here is derived from an EMBL/GenBank/DDBJ whole genome shotgun (WGS) entry which is preliminary data.</text>
</comment>
<keyword evidence="3" id="KW-1185">Reference proteome</keyword>
<protein>
    <submittedName>
        <fullName evidence="2">MerR family transcriptional regulator</fullName>
    </submittedName>
</protein>
<sequence>MNNKTIGEFAKLCGVGVETIRYYQRQGILSTHHLQKNLSREKSGVMVIMISAVYGLFFQQKKPVLL</sequence>
<gene>
    <name evidence="2" type="ORF">Lsan_1943</name>
</gene>
<dbReference type="GO" id="GO:0006355">
    <property type="term" value="P:regulation of DNA-templated transcription"/>
    <property type="evidence" value="ECO:0007669"/>
    <property type="project" value="InterPro"/>
</dbReference>
<dbReference type="PRINTS" id="PR00040">
    <property type="entry name" value="HTHMERR"/>
</dbReference>
<dbReference type="AlphaFoldDB" id="A0A0W0YUV1"/>
<dbReference type="Pfam" id="PF00376">
    <property type="entry name" value="MerR"/>
    <property type="match status" value="1"/>
</dbReference>
<reference evidence="2 3" key="1">
    <citation type="submission" date="2015-11" db="EMBL/GenBank/DDBJ databases">
        <title>Genomic analysis of 38 Legionella species identifies large and diverse effector repertoires.</title>
        <authorList>
            <person name="Burstein D."/>
            <person name="Amaro F."/>
            <person name="Zusman T."/>
            <person name="Lifshitz Z."/>
            <person name="Cohen O."/>
            <person name="Gilbert J.A."/>
            <person name="Pupko T."/>
            <person name="Shuman H.A."/>
            <person name="Segal G."/>
        </authorList>
    </citation>
    <scope>NUCLEOTIDE SEQUENCE [LARGE SCALE GENOMIC DNA]</scope>
    <source>
        <strain evidence="2 3">SC-63-C7</strain>
    </source>
</reference>
<dbReference type="InterPro" id="IPR009061">
    <property type="entry name" value="DNA-bd_dom_put_sf"/>
</dbReference>
<evidence type="ECO:0000313" key="3">
    <source>
        <dbReference type="Proteomes" id="UP000054703"/>
    </source>
</evidence>
<evidence type="ECO:0000313" key="2">
    <source>
        <dbReference type="EMBL" id="KTD60652.1"/>
    </source>
</evidence>
<dbReference type="PATRIC" id="fig|45074.5.peg.2076"/>
<name>A0A0W0YUV1_9GAMM</name>
<dbReference type="PROSITE" id="PS50937">
    <property type="entry name" value="HTH_MERR_2"/>
    <property type="match status" value="1"/>
</dbReference>
<accession>A0A0W0YUV1</accession>
<proteinExistence type="predicted"/>
<dbReference type="EMBL" id="LNYU01000048">
    <property type="protein sequence ID" value="KTD60652.1"/>
    <property type="molecule type" value="Genomic_DNA"/>
</dbReference>
<feature type="domain" description="HTH merR-type" evidence="1">
    <location>
        <begin position="5"/>
        <end position="30"/>
    </location>
</feature>
<dbReference type="RefSeq" id="WP_237762098.1">
    <property type="nucleotide sequence ID" value="NZ_CAAAIH010000073.1"/>
</dbReference>
<dbReference type="InterPro" id="IPR000551">
    <property type="entry name" value="MerR-type_HTH_dom"/>
</dbReference>